<dbReference type="EMBL" id="FXYF01000018">
    <property type="protein sequence ID" value="SMX49918.1"/>
    <property type="molecule type" value="Genomic_DNA"/>
</dbReference>
<dbReference type="Proteomes" id="UP000207598">
    <property type="component" value="Unassembled WGS sequence"/>
</dbReference>
<proteinExistence type="predicted"/>
<sequence length="70" mass="7920">MFLERLENARTKMLEIVNTRPDGELYLPLLVRLDHEIESIKAEASDTADLMAKYRAEFQKIQSGGAPSVV</sequence>
<reference evidence="1 2" key="1">
    <citation type="submission" date="2017-05" db="EMBL/GenBank/DDBJ databases">
        <authorList>
            <person name="Song R."/>
            <person name="Chenine A.L."/>
            <person name="Ruprecht R.M."/>
        </authorList>
    </citation>
    <scope>NUCLEOTIDE SEQUENCE [LARGE SCALE GENOMIC DNA]</scope>
    <source>
        <strain evidence="1 2">CECT 8898</strain>
    </source>
</reference>
<evidence type="ECO:0000313" key="1">
    <source>
        <dbReference type="EMBL" id="SMX49918.1"/>
    </source>
</evidence>
<keyword evidence="2" id="KW-1185">Reference proteome</keyword>
<dbReference type="AlphaFoldDB" id="A0A238L4K6"/>
<gene>
    <name evidence="1" type="ORF">MAA8898_04504</name>
</gene>
<dbReference type="RefSeq" id="WP_094023232.1">
    <property type="nucleotide sequence ID" value="NZ_FXYF01000018.1"/>
</dbReference>
<organism evidence="1 2">
    <name type="scientific">Maliponia aquimaris</name>
    <dbReference type="NCBI Taxonomy" id="1673631"/>
    <lineage>
        <taxon>Bacteria</taxon>
        <taxon>Pseudomonadati</taxon>
        <taxon>Pseudomonadota</taxon>
        <taxon>Alphaproteobacteria</taxon>
        <taxon>Rhodobacterales</taxon>
        <taxon>Paracoccaceae</taxon>
        <taxon>Maliponia</taxon>
    </lineage>
</organism>
<evidence type="ECO:0000313" key="2">
    <source>
        <dbReference type="Proteomes" id="UP000207598"/>
    </source>
</evidence>
<name>A0A238L4K6_9RHOB</name>
<accession>A0A238L4K6</accession>
<protein>
    <submittedName>
        <fullName evidence="1">Uncharacterized protein</fullName>
    </submittedName>
</protein>